<protein>
    <submittedName>
        <fullName evidence="2">Uncharacterized protein</fullName>
    </submittedName>
</protein>
<accession>A0AAD1R9Q4</accession>
<dbReference type="Proteomes" id="UP001295444">
    <property type="component" value="Chromosome 02"/>
</dbReference>
<evidence type="ECO:0000256" key="1">
    <source>
        <dbReference type="SAM" id="MobiDB-lite"/>
    </source>
</evidence>
<gene>
    <name evidence="2" type="ORF">PECUL_23A045817</name>
</gene>
<organism evidence="2 3">
    <name type="scientific">Pelobates cultripes</name>
    <name type="common">Western spadefoot toad</name>
    <dbReference type="NCBI Taxonomy" id="61616"/>
    <lineage>
        <taxon>Eukaryota</taxon>
        <taxon>Metazoa</taxon>
        <taxon>Chordata</taxon>
        <taxon>Craniata</taxon>
        <taxon>Vertebrata</taxon>
        <taxon>Euteleostomi</taxon>
        <taxon>Amphibia</taxon>
        <taxon>Batrachia</taxon>
        <taxon>Anura</taxon>
        <taxon>Pelobatoidea</taxon>
        <taxon>Pelobatidae</taxon>
        <taxon>Pelobates</taxon>
    </lineage>
</organism>
<dbReference type="EMBL" id="OW240913">
    <property type="protein sequence ID" value="CAH2246148.1"/>
    <property type="molecule type" value="Genomic_DNA"/>
</dbReference>
<evidence type="ECO:0000313" key="2">
    <source>
        <dbReference type="EMBL" id="CAH2246148.1"/>
    </source>
</evidence>
<dbReference type="AlphaFoldDB" id="A0AAD1R9Q4"/>
<name>A0AAD1R9Q4_PELCU</name>
<keyword evidence="3" id="KW-1185">Reference proteome</keyword>
<proteinExistence type="predicted"/>
<reference evidence="2" key="1">
    <citation type="submission" date="2022-03" db="EMBL/GenBank/DDBJ databases">
        <authorList>
            <person name="Alioto T."/>
            <person name="Alioto T."/>
            <person name="Gomez Garrido J."/>
        </authorList>
    </citation>
    <scope>NUCLEOTIDE SEQUENCE</scope>
</reference>
<sequence length="180" mass="19997">MGSGSSKNRKRLIQASIGQPVKPPKLPGEQTNEGRTTTTCTLGTDSEVENTGEASTKDNLNGRSKLKSIYRDPDLRLLDEILAESEDCLSWQDSTYKVNALKPWSPSANSNLESCLHSQRDVICEPEMLNIVDKLSELQTSSLEFDKFQNQHCALKENCNITVNMPKSSVDIKNNNLPNQ</sequence>
<feature type="compositionally biased region" description="Low complexity" evidence="1">
    <location>
        <begin position="28"/>
        <end position="45"/>
    </location>
</feature>
<feature type="region of interest" description="Disordered" evidence="1">
    <location>
        <begin position="1"/>
        <end position="60"/>
    </location>
</feature>
<evidence type="ECO:0000313" key="3">
    <source>
        <dbReference type="Proteomes" id="UP001295444"/>
    </source>
</evidence>